<protein>
    <submittedName>
        <fullName evidence="1">Uncharacterized protein</fullName>
    </submittedName>
</protein>
<proteinExistence type="predicted"/>
<reference evidence="1 2" key="1">
    <citation type="submission" date="2016-10" db="EMBL/GenBank/DDBJ databases">
        <title>Comparative genomics uncovers the prolific and rare metabolic potential of the cyanobacterial genus Moorea.</title>
        <authorList>
            <person name="Leao T."/>
            <person name="Castelao G."/>
            <person name="Korobeynikov A."/>
            <person name="Monroe E.A."/>
            <person name="Podell S."/>
            <person name="Glukhov E."/>
            <person name="Allen E."/>
            <person name="Gerwick W.H."/>
            <person name="Gerwick L."/>
        </authorList>
    </citation>
    <scope>NUCLEOTIDE SEQUENCE [LARGE SCALE GENOMIC DNA]</scope>
    <source>
        <strain evidence="1 2">PNG5-198</strain>
    </source>
</reference>
<evidence type="ECO:0000313" key="1">
    <source>
        <dbReference type="EMBL" id="OLT59828.1"/>
    </source>
</evidence>
<comment type="caution">
    <text evidence="1">The sequence shown here is derived from an EMBL/GenBank/DDBJ whole genome shotgun (WGS) entry which is preliminary data.</text>
</comment>
<dbReference type="AlphaFoldDB" id="A0A1U7N1J3"/>
<dbReference type="EMBL" id="MKZS01000001">
    <property type="protein sequence ID" value="OLT59828.1"/>
    <property type="molecule type" value="Genomic_DNA"/>
</dbReference>
<name>A0A1U7N1J3_9CYAN</name>
<keyword evidence="2" id="KW-1185">Reference proteome</keyword>
<gene>
    <name evidence="1" type="ORF">BJP37_13145</name>
</gene>
<dbReference type="Proteomes" id="UP000186657">
    <property type="component" value="Unassembled WGS sequence"/>
</dbReference>
<evidence type="ECO:0000313" key="2">
    <source>
        <dbReference type="Proteomes" id="UP000186657"/>
    </source>
</evidence>
<accession>A0A1U7N1J3</accession>
<sequence length="64" mass="6693">MHPLGINAPVSFSAFRNQGLNNVYYTTVEQGQWGASHICKKVASGASGGVSFSAQAPGFRQPAP</sequence>
<organism evidence="1 2">
    <name type="scientific">Moorena bouillonii PNG</name>
    <dbReference type="NCBI Taxonomy" id="568701"/>
    <lineage>
        <taxon>Bacteria</taxon>
        <taxon>Bacillati</taxon>
        <taxon>Cyanobacteriota</taxon>
        <taxon>Cyanophyceae</taxon>
        <taxon>Coleofasciculales</taxon>
        <taxon>Coleofasciculaceae</taxon>
        <taxon>Moorena</taxon>
    </lineage>
</organism>